<evidence type="ECO:0000256" key="2">
    <source>
        <dbReference type="ARBA" id="ARBA00022801"/>
    </source>
</evidence>
<dbReference type="EMBL" id="JASBNA010000011">
    <property type="protein sequence ID" value="KAK7688041.1"/>
    <property type="molecule type" value="Genomic_DNA"/>
</dbReference>
<dbReference type="PANTHER" id="PTHR46044">
    <property type="entry name" value="NITRILASE"/>
    <property type="match status" value="1"/>
</dbReference>
<dbReference type="GO" id="GO:0016836">
    <property type="term" value="F:hydro-lyase activity"/>
    <property type="evidence" value="ECO:0007669"/>
    <property type="project" value="UniProtKB-ARBA"/>
</dbReference>
<dbReference type="AlphaFoldDB" id="A0AAW0G410"/>
<dbReference type="CDD" id="cd07564">
    <property type="entry name" value="nitrilases_CHs"/>
    <property type="match status" value="1"/>
</dbReference>
<gene>
    <name evidence="6" type="ORF">QCA50_008411</name>
</gene>
<dbReference type="SUPFAM" id="SSF56317">
    <property type="entry name" value="Carbon-nitrogen hydrolase"/>
    <property type="match status" value="1"/>
</dbReference>
<evidence type="ECO:0000259" key="5">
    <source>
        <dbReference type="PROSITE" id="PS50263"/>
    </source>
</evidence>
<dbReference type="Proteomes" id="UP001385951">
    <property type="component" value="Unassembled WGS sequence"/>
</dbReference>
<dbReference type="PANTHER" id="PTHR46044:SF14">
    <property type="entry name" value="ARYLACETONITRILASE"/>
    <property type="match status" value="1"/>
</dbReference>
<dbReference type="InterPro" id="IPR003010">
    <property type="entry name" value="C-N_Hydrolase"/>
</dbReference>
<keyword evidence="7" id="KW-1185">Reference proteome</keyword>
<evidence type="ECO:0000256" key="3">
    <source>
        <dbReference type="PROSITE-ProRule" id="PRU10139"/>
    </source>
</evidence>
<evidence type="ECO:0000256" key="4">
    <source>
        <dbReference type="SAM" id="MobiDB-lite"/>
    </source>
</evidence>
<evidence type="ECO:0000313" key="6">
    <source>
        <dbReference type="EMBL" id="KAK7688041.1"/>
    </source>
</evidence>
<dbReference type="InterPro" id="IPR036526">
    <property type="entry name" value="C-N_Hydrolase_sf"/>
</dbReference>
<dbReference type="InterPro" id="IPR044149">
    <property type="entry name" value="Nitrilases_CHs"/>
</dbReference>
<proteinExistence type="inferred from homology"/>
<dbReference type="PROSITE" id="PS50263">
    <property type="entry name" value="CN_HYDROLASE"/>
    <property type="match status" value="1"/>
</dbReference>
<keyword evidence="2" id="KW-0378">Hydrolase</keyword>
<comment type="caution">
    <text evidence="6">The sequence shown here is derived from an EMBL/GenBank/DDBJ whole genome shotgun (WGS) entry which is preliminary data.</text>
</comment>
<dbReference type="InterPro" id="IPR000132">
    <property type="entry name" value="Nitrilase/CN_hydratase_CS"/>
</dbReference>
<evidence type="ECO:0000313" key="7">
    <source>
        <dbReference type="Proteomes" id="UP001385951"/>
    </source>
</evidence>
<name>A0AAW0G410_9APHY</name>
<feature type="domain" description="CN hydrolase" evidence="5">
    <location>
        <begin position="15"/>
        <end position="290"/>
    </location>
</feature>
<feature type="region of interest" description="Disordered" evidence="4">
    <location>
        <begin position="332"/>
        <end position="355"/>
    </location>
</feature>
<dbReference type="PROSITE" id="PS00920">
    <property type="entry name" value="NITRIL_CHT_1"/>
    <property type="match status" value="1"/>
</dbReference>
<reference evidence="6 7" key="1">
    <citation type="submission" date="2022-09" db="EMBL/GenBank/DDBJ databases">
        <authorList>
            <person name="Palmer J.M."/>
        </authorList>
    </citation>
    <scope>NUCLEOTIDE SEQUENCE [LARGE SCALE GENOMIC DNA]</scope>
    <source>
        <strain evidence="6 7">DSM 7382</strain>
    </source>
</reference>
<feature type="active site" description="Proton acceptor" evidence="3">
    <location>
        <position position="55"/>
    </location>
</feature>
<evidence type="ECO:0000256" key="1">
    <source>
        <dbReference type="ARBA" id="ARBA00008129"/>
    </source>
</evidence>
<accession>A0AAW0G410</accession>
<organism evidence="6 7">
    <name type="scientific">Cerrena zonata</name>
    <dbReference type="NCBI Taxonomy" id="2478898"/>
    <lineage>
        <taxon>Eukaryota</taxon>
        <taxon>Fungi</taxon>
        <taxon>Dikarya</taxon>
        <taxon>Basidiomycota</taxon>
        <taxon>Agaricomycotina</taxon>
        <taxon>Agaricomycetes</taxon>
        <taxon>Polyporales</taxon>
        <taxon>Cerrenaceae</taxon>
        <taxon>Cerrena</taxon>
    </lineage>
</organism>
<dbReference type="Pfam" id="PF00795">
    <property type="entry name" value="CN_hydrolase"/>
    <property type="match status" value="1"/>
</dbReference>
<protein>
    <recommendedName>
        <fullName evidence="5">CN hydrolase domain-containing protein</fullName>
    </recommendedName>
</protein>
<sequence>MPVTLEPSNGDRNVFKVAAVQAEPVWLDLQGSVNKTIGIIKEAAQNGAKIIGFPEVFIPGYPWTPWANSFVDAQPVLKEYQANSLPLHSPEMDRIRDTVREAGVNIVLGFSERDGASLYIAQVTITSDGNIANHRRKIKPTHYEKTIFGDGSAQSTYAVVQTAYGRLGSLNCWEHIQPWLKTAFYSQYPQIFVGGWWPAFPAHHGGAPYIVSGEASSRMTQIVAMEGGCFGLVCCHVVSEEGAKKMKMTGYPWFKFPGGGFTTIYGPDGSALTEPIDPGVEAIAYADISLDKINEVKLVADIMGNYSRFDLFHTVAHGKNWVPAAFEHIGENGVPKPKNQGDIDNEASSDRFAAA</sequence>
<dbReference type="Gene3D" id="3.60.110.10">
    <property type="entry name" value="Carbon-nitrogen hydrolase"/>
    <property type="match status" value="1"/>
</dbReference>
<comment type="similarity">
    <text evidence="1">Belongs to the carbon-nitrogen hydrolase superfamily. Nitrilase family.</text>
</comment>
<dbReference type="GO" id="GO:0000257">
    <property type="term" value="F:nitrilase activity"/>
    <property type="evidence" value="ECO:0007669"/>
    <property type="project" value="UniProtKB-ARBA"/>
</dbReference>